<proteinExistence type="predicted"/>
<name>A0A6G4W6P1_9HYPH</name>
<protein>
    <submittedName>
        <fullName evidence="1">Uncharacterized protein</fullName>
    </submittedName>
</protein>
<dbReference type="AlphaFoldDB" id="A0A6G4W6P1"/>
<organism evidence="1 2">
    <name type="scientific">Allomesorhizobium camelthorni</name>
    <dbReference type="NCBI Taxonomy" id="475069"/>
    <lineage>
        <taxon>Bacteria</taxon>
        <taxon>Pseudomonadati</taxon>
        <taxon>Pseudomonadota</taxon>
        <taxon>Alphaproteobacteria</taxon>
        <taxon>Hyphomicrobiales</taxon>
        <taxon>Phyllobacteriaceae</taxon>
        <taxon>Allomesorhizobium</taxon>
    </lineage>
</organism>
<dbReference type="EMBL" id="JAAKZF010000003">
    <property type="protein sequence ID" value="NGO50421.1"/>
    <property type="molecule type" value="Genomic_DNA"/>
</dbReference>
<sequence length="189" mass="21546">MFSETIRARTRGHFVGLEALFELRFLSKTFYLHNGGGQLKSKDGQEWTGLDGAGRVSGLGASSIGNSRMVQIGLDAEDADIKTLFQDQRTEVEGRKIVVWGQFYDEDLTPLDPKFHHYTGYGDRLQMQKRGPRSRSMDLKIEDFFARRRRSAHAVVSHADQQMRDPTATGFIYQPEMVDKILNLFDARD</sequence>
<dbReference type="Proteomes" id="UP001642900">
    <property type="component" value="Unassembled WGS sequence"/>
</dbReference>
<evidence type="ECO:0000313" key="1">
    <source>
        <dbReference type="EMBL" id="NGO50421.1"/>
    </source>
</evidence>
<gene>
    <name evidence="1" type="ORF">G6N73_04370</name>
</gene>
<accession>A0A6G4W6P1</accession>
<comment type="caution">
    <text evidence="1">The sequence shown here is derived from an EMBL/GenBank/DDBJ whole genome shotgun (WGS) entry which is preliminary data.</text>
</comment>
<keyword evidence="2" id="KW-1185">Reference proteome</keyword>
<reference evidence="1 2" key="1">
    <citation type="submission" date="2020-02" db="EMBL/GenBank/DDBJ databases">
        <title>Genome sequence of strain CCNWXJ40-4.</title>
        <authorList>
            <person name="Gao J."/>
            <person name="Sun J."/>
        </authorList>
    </citation>
    <scope>NUCLEOTIDE SEQUENCE [LARGE SCALE GENOMIC DNA]</scope>
    <source>
        <strain evidence="1 2">CCNWXJ 40-4</strain>
    </source>
</reference>
<dbReference type="RefSeq" id="WP_165023898.1">
    <property type="nucleotide sequence ID" value="NZ_JAAKZF010000003.1"/>
</dbReference>
<evidence type="ECO:0000313" key="2">
    <source>
        <dbReference type="Proteomes" id="UP001642900"/>
    </source>
</evidence>